<dbReference type="PANTHER" id="PTHR36040">
    <property type="entry name" value="OS04G0188500 PROTEIN"/>
    <property type="match status" value="1"/>
</dbReference>
<keyword evidence="3" id="KW-1185">Reference proteome</keyword>
<feature type="region of interest" description="Disordered" evidence="1">
    <location>
        <begin position="69"/>
        <end position="106"/>
    </location>
</feature>
<accession>A0ABD3SMW8</accession>
<evidence type="ECO:0000256" key="1">
    <source>
        <dbReference type="SAM" id="MobiDB-lite"/>
    </source>
</evidence>
<comment type="caution">
    <text evidence="2">The sequence shown here is derived from an EMBL/GenBank/DDBJ whole genome shotgun (WGS) entry which is preliminary data.</text>
</comment>
<proteinExistence type="predicted"/>
<organism evidence="2 3">
    <name type="scientific">Penstemon smallii</name>
    <dbReference type="NCBI Taxonomy" id="265156"/>
    <lineage>
        <taxon>Eukaryota</taxon>
        <taxon>Viridiplantae</taxon>
        <taxon>Streptophyta</taxon>
        <taxon>Embryophyta</taxon>
        <taxon>Tracheophyta</taxon>
        <taxon>Spermatophyta</taxon>
        <taxon>Magnoliopsida</taxon>
        <taxon>eudicotyledons</taxon>
        <taxon>Gunneridae</taxon>
        <taxon>Pentapetalae</taxon>
        <taxon>asterids</taxon>
        <taxon>lamiids</taxon>
        <taxon>Lamiales</taxon>
        <taxon>Plantaginaceae</taxon>
        <taxon>Cheloneae</taxon>
        <taxon>Penstemon</taxon>
    </lineage>
</organism>
<dbReference type="AlphaFoldDB" id="A0ABD3SMW8"/>
<evidence type="ECO:0000313" key="2">
    <source>
        <dbReference type="EMBL" id="KAL3825899.1"/>
    </source>
</evidence>
<sequence>MEHRFLLLVVCPTYVQNKMKVVAFLLIALMISQCLGAPRKALVGGGGQAAVAVAADNTNKERLNRAVDHPEGTIDNHHNIPRQYYNQWGNSPAGGDDGNNNDNGSG</sequence>
<name>A0ABD3SMW8_9LAMI</name>
<dbReference type="PANTHER" id="PTHR36040:SF3">
    <property type="entry name" value="OS04G0188500 PROTEIN"/>
    <property type="match status" value="1"/>
</dbReference>
<gene>
    <name evidence="2" type="ORF">ACJIZ3_021928</name>
</gene>
<evidence type="ECO:0000313" key="3">
    <source>
        <dbReference type="Proteomes" id="UP001634393"/>
    </source>
</evidence>
<reference evidence="2 3" key="1">
    <citation type="submission" date="2024-12" db="EMBL/GenBank/DDBJ databases">
        <title>The unique morphological basis and parallel evolutionary history of personate flowers in Penstemon.</title>
        <authorList>
            <person name="Depatie T.H."/>
            <person name="Wessinger C.A."/>
        </authorList>
    </citation>
    <scope>NUCLEOTIDE SEQUENCE [LARGE SCALE GENOMIC DNA]</scope>
    <source>
        <strain evidence="2">WTNN_2</strain>
        <tissue evidence="2">Leaf</tissue>
    </source>
</reference>
<protein>
    <submittedName>
        <fullName evidence="2">Uncharacterized protein</fullName>
    </submittedName>
</protein>
<feature type="compositionally biased region" description="Basic and acidic residues" evidence="1">
    <location>
        <begin position="69"/>
        <end position="78"/>
    </location>
</feature>
<dbReference type="Proteomes" id="UP001634393">
    <property type="component" value="Unassembled WGS sequence"/>
</dbReference>
<dbReference type="EMBL" id="JBJXBP010000006">
    <property type="protein sequence ID" value="KAL3825899.1"/>
    <property type="molecule type" value="Genomic_DNA"/>
</dbReference>